<dbReference type="Proteomes" id="UP000565579">
    <property type="component" value="Unassembled WGS sequence"/>
</dbReference>
<feature type="transmembrane region" description="Helical" evidence="1">
    <location>
        <begin position="102"/>
        <end position="121"/>
    </location>
</feature>
<feature type="transmembrane region" description="Helical" evidence="1">
    <location>
        <begin position="7"/>
        <end position="26"/>
    </location>
</feature>
<organism evidence="2 3">
    <name type="scientific">Nonomuraea rubra</name>
    <dbReference type="NCBI Taxonomy" id="46180"/>
    <lineage>
        <taxon>Bacteria</taxon>
        <taxon>Bacillati</taxon>
        <taxon>Actinomycetota</taxon>
        <taxon>Actinomycetes</taxon>
        <taxon>Streptosporangiales</taxon>
        <taxon>Streptosporangiaceae</taxon>
        <taxon>Nonomuraea</taxon>
    </lineage>
</organism>
<feature type="transmembrane region" description="Helical" evidence="1">
    <location>
        <begin position="38"/>
        <end position="58"/>
    </location>
</feature>
<reference evidence="2 3" key="1">
    <citation type="submission" date="2020-08" db="EMBL/GenBank/DDBJ databases">
        <title>Sequencing the genomes of 1000 actinobacteria strains.</title>
        <authorList>
            <person name="Klenk H.-P."/>
        </authorList>
    </citation>
    <scope>NUCLEOTIDE SEQUENCE [LARGE SCALE GENOMIC DNA]</scope>
    <source>
        <strain evidence="2 3">DSM 43768</strain>
    </source>
</reference>
<keyword evidence="1" id="KW-0812">Transmembrane</keyword>
<comment type="caution">
    <text evidence="2">The sequence shown here is derived from an EMBL/GenBank/DDBJ whole genome shotgun (WGS) entry which is preliminary data.</text>
</comment>
<evidence type="ECO:0000256" key="1">
    <source>
        <dbReference type="SAM" id="Phobius"/>
    </source>
</evidence>
<keyword evidence="1" id="KW-0472">Membrane</keyword>
<dbReference type="AlphaFoldDB" id="A0A7X0NQC2"/>
<keyword evidence="1" id="KW-1133">Transmembrane helix</keyword>
<name>A0A7X0NQC2_9ACTN</name>
<keyword evidence="3" id="KW-1185">Reference proteome</keyword>
<feature type="transmembrane region" description="Helical" evidence="1">
    <location>
        <begin position="70"/>
        <end position="90"/>
    </location>
</feature>
<sequence>MDALRRLLGGLSLLYALVFATFALLHAGTELGPVREPVIVPAAIVETLCCAVLIGGGYGALARRSWAWDGLIYTHAAALGGVLLGILALAFGPEPGSALLTWYHSVMALALASGLSGAFYVSRVRR</sequence>
<dbReference type="EMBL" id="JACHMI010000001">
    <property type="protein sequence ID" value="MBB6547631.1"/>
    <property type="molecule type" value="Genomic_DNA"/>
</dbReference>
<gene>
    <name evidence="2" type="ORF">HD593_002426</name>
</gene>
<proteinExistence type="predicted"/>
<protein>
    <submittedName>
        <fullName evidence="2">Uncharacterized protein</fullName>
    </submittedName>
</protein>
<dbReference type="RefSeq" id="WP_185102246.1">
    <property type="nucleotide sequence ID" value="NZ_JACHMI010000001.1"/>
</dbReference>
<evidence type="ECO:0000313" key="2">
    <source>
        <dbReference type="EMBL" id="MBB6547631.1"/>
    </source>
</evidence>
<accession>A0A7X0NQC2</accession>
<evidence type="ECO:0000313" key="3">
    <source>
        <dbReference type="Proteomes" id="UP000565579"/>
    </source>
</evidence>